<proteinExistence type="predicted"/>
<accession>A0A7X6IAE7</accession>
<comment type="caution">
    <text evidence="3">The sequence shown here is derived from an EMBL/GenBank/DDBJ whole genome shotgun (WGS) entry which is preliminary data.</text>
</comment>
<keyword evidence="1" id="KW-0732">Signal</keyword>
<dbReference type="AlphaFoldDB" id="A0A7X6IAE7"/>
<reference evidence="3 4" key="1">
    <citation type="journal article" date="2020" name="Nature">
        <title>Bacterial chemolithoautotrophy via manganese oxidation.</title>
        <authorList>
            <person name="Yu H."/>
            <person name="Leadbetter J.R."/>
        </authorList>
    </citation>
    <scope>NUCLEOTIDE SEQUENCE [LARGE SCALE GENOMIC DNA]</scope>
    <source>
        <strain evidence="3 4">Mn-1</strain>
    </source>
</reference>
<evidence type="ECO:0000313" key="4">
    <source>
        <dbReference type="Proteomes" id="UP000534783"/>
    </source>
</evidence>
<dbReference type="Pfam" id="PF24298">
    <property type="entry name" value="DUF7482"/>
    <property type="match status" value="1"/>
</dbReference>
<dbReference type="InterPro" id="IPR055905">
    <property type="entry name" value="DUF7482"/>
</dbReference>
<dbReference type="EMBL" id="VTOW01000001">
    <property type="protein sequence ID" value="NKE70299.1"/>
    <property type="molecule type" value="Genomic_DNA"/>
</dbReference>
<name>A0A7X6IAE7_9BACT</name>
<evidence type="ECO:0000259" key="2">
    <source>
        <dbReference type="Pfam" id="PF24298"/>
    </source>
</evidence>
<dbReference type="Proteomes" id="UP000534783">
    <property type="component" value="Unassembled WGS sequence"/>
</dbReference>
<evidence type="ECO:0000313" key="3">
    <source>
        <dbReference type="EMBL" id="NKE70299.1"/>
    </source>
</evidence>
<feature type="domain" description="DUF7482" evidence="2">
    <location>
        <begin position="62"/>
        <end position="323"/>
    </location>
</feature>
<organism evidence="3 4">
    <name type="scientific">Candidatus Manganitrophus noduliformans</name>
    <dbReference type="NCBI Taxonomy" id="2606439"/>
    <lineage>
        <taxon>Bacteria</taxon>
        <taxon>Pseudomonadati</taxon>
        <taxon>Nitrospirota</taxon>
        <taxon>Nitrospiria</taxon>
        <taxon>Candidatus Troglogloeales</taxon>
        <taxon>Candidatus Manganitrophaceae</taxon>
        <taxon>Candidatus Manganitrophus</taxon>
    </lineage>
</organism>
<evidence type="ECO:0000256" key="1">
    <source>
        <dbReference type="SAM" id="SignalP"/>
    </source>
</evidence>
<feature type="chain" id="PRO_5030764444" description="DUF7482 domain-containing protein" evidence="1">
    <location>
        <begin position="25"/>
        <end position="436"/>
    </location>
</feature>
<protein>
    <recommendedName>
        <fullName evidence="2">DUF7482 domain-containing protein</fullName>
    </recommendedName>
</protein>
<sequence>MTYRKRAIFFALAIALLVSMTAQARGERIEVHQTGVDVDLVPGADRGTVTYRLHRGTLAESGREVLFVITDASDQDFADRFGAIRADALEKTPEAALEGAVFHDSGGGDGEWIFFNDPGKVARFDADGTVFPPMGNPNYSPLKKIRWGGRTVIVNAPFIKWGDGPGEQLLIDRGGCDPLIRSNPPSPFYLGGGPSNAHFPCENEKPLDRYSGGQVIDLDLFRMTVSMKLHQGTFRSDKVPYYTVFDASGVPPAGFMGVIHAPKLGNIGRYGENDAVGRIEQFANGVPLPSGGPDRFQPGIASYPGGRSKTYTPMWHITFLLWDCNGNGVFFRPDRNVGEGAVPVAGSGIAGFDPADPATFDPFGMDDKGVLCPDFASLMTSRHTGASDGTVYYGDEEKLIEKGVLLRTEAPPGLRLDSPLLPPLIVNCPVPVTVRR</sequence>
<feature type="signal peptide" evidence="1">
    <location>
        <begin position="1"/>
        <end position="24"/>
    </location>
</feature>
<keyword evidence="4" id="KW-1185">Reference proteome</keyword>
<gene>
    <name evidence="3" type="ORF">MNODULE_06010</name>
</gene>
<dbReference type="RefSeq" id="WP_168058559.1">
    <property type="nucleotide sequence ID" value="NZ_VTOW01000001.1"/>
</dbReference>